<dbReference type="GeneID" id="106810834"/>
<dbReference type="PANTHER" id="PTHR47306:SF2">
    <property type="entry name" value="CORE-BINDING (CB) DOMAIN-CONTAINING PROTEIN"/>
    <property type="match status" value="1"/>
</dbReference>
<dbReference type="PANTHER" id="PTHR47306">
    <property type="entry name" value="SI:CH211-178J18.4-RELATED"/>
    <property type="match status" value="1"/>
</dbReference>
<name>A0ABM1EC57_PRICU</name>
<dbReference type="RefSeq" id="XP_014669778.1">
    <property type="nucleotide sequence ID" value="XM_014814292.1"/>
</dbReference>
<reference evidence="3" key="1">
    <citation type="submission" date="2025-08" db="UniProtKB">
        <authorList>
            <consortium name="RefSeq"/>
        </authorList>
    </citation>
    <scope>IDENTIFICATION</scope>
</reference>
<accession>A0ABM1EC57</accession>
<feature type="region of interest" description="Disordered" evidence="1">
    <location>
        <begin position="1"/>
        <end position="33"/>
    </location>
</feature>
<feature type="compositionally biased region" description="Polar residues" evidence="1">
    <location>
        <begin position="1"/>
        <end position="12"/>
    </location>
</feature>
<proteinExistence type="predicted"/>
<feature type="compositionally biased region" description="Basic and acidic residues" evidence="1">
    <location>
        <begin position="258"/>
        <end position="274"/>
    </location>
</feature>
<feature type="compositionally biased region" description="Polar residues" evidence="1">
    <location>
        <begin position="215"/>
        <end position="225"/>
    </location>
</feature>
<sequence>MRNATEQIQQGTKRQRIVSDSESENEEVESNTIKDAAQSDAECTRLRPDAHHRNWSTAGRKRMQDMGMYARHDMEHLAGFEDHLRNEMKQNNSSQTIQDVARYMHYINPGKFDIKTLKDVGKTKEFFAKIRECGLSDQTVLNYQKGIKKYLDYLTETTDLYQTDKQLYENLQHLKSCLCHLRKGISRGVTKEVNRKKYDQIMKKTAMTPEDLQKTQKNPPCSPTSVHHRHGRGSPRSTHRRKTSFYNTVPGGCSYHEPLPEARSCNEHEDRRME</sequence>
<feature type="compositionally biased region" description="Basic residues" evidence="1">
    <location>
        <begin position="226"/>
        <end position="243"/>
    </location>
</feature>
<evidence type="ECO:0000256" key="1">
    <source>
        <dbReference type="SAM" id="MobiDB-lite"/>
    </source>
</evidence>
<gene>
    <name evidence="3" type="primary">LOC106810834</name>
</gene>
<dbReference type="Proteomes" id="UP000695022">
    <property type="component" value="Unplaced"/>
</dbReference>
<keyword evidence="2" id="KW-1185">Reference proteome</keyword>
<protein>
    <submittedName>
        <fullName evidence="3">Uncharacterized protein LOC106810834</fullName>
    </submittedName>
</protein>
<feature type="region of interest" description="Disordered" evidence="1">
    <location>
        <begin position="205"/>
        <end position="274"/>
    </location>
</feature>
<evidence type="ECO:0000313" key="3">
    <source>
        <dbReference type="RefSeq" id="XP_014669778.1"/>
    </source>
</evidence>
<organism evidence="2 3">
    <name type="scientific">Priapulus caudatus</name>
    <name type="common">Priapulid worm</name>
    <dbReference type="NCBI Taxonomy" id="37621"/>
    <lineage>
        <taxon>Eukaryota</taxon>
        <taxon>Metazoa</taxon>
        <taxon>Ecdysozoa</taxon>
        <taxon>Scalidophora</taxon>
        <taxon>Priapulida</taxon>
        <taxon>Priapulimorpha</taxon>
        <taxon>Priapulimorphida</taxon>
        <taxon>Priapulidae</taxon>
        <taxon>Priapulus</taxon>
    </lineage>
</organism>
<evidence type="ECO:0000313" key="2">
    <source>
        <dbReference type="Proteomes" id="UP000695022"/>
    </source>
</evidence>